<dbReference type="OrthoDB" id="1305878at2759"/>
<organism evidence="7 8">
    <name type="scientific">Tripterygium wilfordii</name>
    <name type="common">Thunder God vine</name>
    <dbReference type="NCBI Taxonomy" id="458696"/>
    <lineage>
        <taxon>Eukaryota</taxon>
        <taxon>Viridiplantae</taxon>
        <taxon>Streptophyta</taxon>
        <taxon>Embryophyta</taxon>
        <taxon>Tracheophyta</taxon>
        <taxon>Spermatophyta</taxon>
        <taxon>Magnoliopsida</taxon>
        <taxon>eudicotyledons</taxon>
        <taxon>Gunneridae</taxon>
        <taxon>Pentapetalae</taxon>
        <taxon>rosids</taxon>
        <taxon>fabids</taxon>
        <taxon>Celastrales</taxon>
        <taxon>Celastraceae</taxon>
        <taxon>Tripterygium</taxon>
    </lineage>
</organism>
<comment type="caution">
    <text evidence="7">The sequence shown here is derived from an EMBL/GenBank/DDBJ whole genome shotgun (WGS) entry which is preliminary data.</text>
</comment>
<keyword evidence="8" id="KW-1185">Reference proteome</keyword>
<dbReference type="PANTHER" id="PTHR46293">
    <property type="entry name" value="E3 UBIQUITIN PROTEIN LIGASE DRIP1"/>
    <property type="match status" value="1"/>
</dbReference>
<evidence type="ECO:0000259" key="6">
    <source>
        <dbReference type="PROSITE" id="PS50089"/>
    </source>
</evidence>
<feature type="region of interest" description="Disordered" evidence="5">
    <location>
        <begin position="90"/>
        <end position="113"/>
    </location>
</feature>
<reference evidence="7 8" key="1">
    <citation type="journal article" date="2020" name="Nat. Commun.">
        <title>Genome of Tripterygium wilfordii and identification of cytochrome P450 involved in triptolide biosynthesis.</title>
        <authorList>
            <person name="Tu L."/>
            <person name="Su P."/>
            <person name="Zhang Z."/>
            <person name="Gao L."/>
            <person name="Wang J."/>
            <person name="Hu T."/>
            <person name="Zhou J."/>
            <person name="Zhang Y."/>
            <person name="Zhao Y."/>
            <person name="Liu Y."/>
            <person name="Song Y."/>
            <person name="Tong Y."/>
            <person name="Lu Y."/>
            <person name="Yang J."/>
            <person name="Xu C."/>
            <person name="Jia M."/>
            <person name="Peters R.J."/>
            <person name="Huang L."/>
            <person name="Gao W."/>
        </authorList>
    </citation>
    <scope>NUCLEOTIDE SEQUENCE [LARGE SCALE GENOMIC DNA]</scope>
    <source>
        <strain evidence="8">cv. XIE 37</strain>
        <tissue evidence="7">Leaf</tissue>
    </source>
</reference>
<evidence type="ECO:0000313" key="7">
    <source>
        <dbReference type="EMBL" id="KAF5738584.1"/>
    </source>
</evidence>
<keyword evidence="1" id="KW-0479">Metal-binding</keyword>
<feature type="region of interest" description="Disordered" evidence="5">
    <location>
        <begin position="234"/>
        <end position="289"/>
    </location>
</feature>
<dbReference type="Proteomes" id="UP000593562">
    <property type="component" value="Unassembled WGS sequence"/>
</dbReference>
<dbReference type="InParanoid" id="A0A7J7CX35"/>
<accession>A0A7J7CX35</accession>
<feature type="domain" description="RING-type" evidence="6">
    <location>
        <begin position="21"/>
        <end position="62"/>
    </location>
</feature>
<dbReference type="Gene3D" id="3.30.40.10">
    <property type="entry name" value="Zinc/RING finger domain, C3HC4 (zinc finger)"/>
    <property type="match status" value="1"/>
</dbReference>
<proteinExistence type="predicted"/>
<dbReference type="EMBL" id="JAAARO010000013">
    <property type="protein sequence ID" value="KAF5738584.1"/>
    <property type="molecule type" value="Genomic_DNA"/>
</dbReference>
<evidence type="ECO:0000256" key="5">
    <source>
        <dbReference type="SAM" id="MobiDB-lite"/>
    </source>
</evidence>
<dbReference type="Pfam" id="PF13445">
    <property type="entry name" value="zf-RING_UBOX"/>
    <property type="match status" value="1"/>
</dbReference>
<sequence>MMMRSQIVKVQLQNLAGRITCPLCKKPFTDATVIPECHHTFCKKFIYQKFTDEGLNSCPVCKVDLGGAPLQKLRPDKTLQDLRDKIFPSNRQKAKATEAVPPIPLPTRRKERSLSSLAANMPKGLVKSTLTRGIGKCIPGKYSAPKELKFNIEEAVTVVKDLELCLSSSKISSKILTDREKNNFVVEASIDHVPENAESQEEITDSWKPLNRLVEAATNIELNKLNSPQTAFTLSLPDAHENGPQAPKTRRRQLRNKSKVHGEESNSAPDPPGLARPKRSRQRRGATSEGSNILAQSIVNSNSILGQRFSPIWFSLVASDDQEGDLPLPQISPCYLRVKNGSLPVSFIKKYLVKKLNLASESEVEISLRGQPMLSTMQLHNLVELWQQTAQESGSIQTTVGSSAKEFIMILSYGRKAPP</sequence>
<dbReference type="SUPFAM" id="SSF57850">
    <property type="entry name" value="RING/U-box"/>
    <property type="match status" value="1"/>
</dbReference>
<dbReference type="InterPro" id="IPR013083">
    <property type="entry name" value="Znf_RING/FYVE/PHD"/>
</dbReference>
<dbReference type="GO" id="GO:0004842">
    <property type="term" value="F:ubiquitin-protein transferase activity"/>
    <property type="evidence" value="ECO:0007669"/>
    <property type="project" value="InterPro"/>
</dbReference>
<keyword evidence="3" id="KW-0862">Zinc</keyword>
<dbReference type="InterPro" id="IPR044807">
    <property type="entry name" value="DRIP1-like"/>
</dbReference>
<dbReference type="PROSITE" id="PS50089">
    <property type="entry name" value="ZF_RING_2"/>
    <property type="match status" value="1"/>
</dbReference>
<dbReference type="AlphaFoldDB" id="A0A7J7CX35"/>
<evidence type="ECO:0000256" key="1">
    <source>
        <dbReference type="ARBA" id="ARBA00022723"/>
    </source>
</evidence>
<evidence type="ECO:0000256" key="4">
    <source>
        <dbReference type="PROSITE-ProRule" id="PRU00175"/>
    </source>
</evidence>
<dbReference type="PANTHER" id="PTHR46293:SF3">
    <property type="entry name" value="E3 UBIQUITIN PROTEIN LIGASE DRIPH-RELATED"/>
    <property type="match status" value="1"/>
</dbReference>
<protein>
    <submittedName>
        <fullName evidence="7">Putative DREB2A-interacting protein 2</fullName>
    </submittedName>
</protein>
<evidence type="ECO:0000256" key="3">
    <source>
        <dbReference type="ARBA" id="ARBA00022833"/>
    </source>
</evidence>
<name>A0A7J7CX35_TRIWF</name>
<keyword evidence="2 4" id="KW-0863">Zinc-finger</keyword>
<dbReference type="GO" id="GO:0008270">
    <property type="term" value="F:zinc ion binding"/>
    <property type="evidence" value="ECO:0007669"/>
    <property type="project" value="UniProtKB-KW"/>
</dbReference>
<evidence type="ECO:0000256" key="2">
    <source>
        <dbReference type="ARBA" id="ARBA00022771"/>
    </source>
</evidence>
<dbReference type="InterPro" id="IPR001841">
    <property type="entry name" value="Znf_RING"/>
</dbReference>
<dbReference type="InterPro" id="IPR027370">
    <property type="entry name" value="Znf-RING_euk"/>
</dbReference>
<feature type="compositionally biased region" description="Basic residues" evidence="5">
    <location>
        <begin position="248"/>
        <end position="259"/>
    </location>
</feature>
<gene>
    <name evidence="7" type="ORF">HS088_TW13G01485</name>
</gene>
<evidence type="ECO:0000313" key="8">
    <source>
        <dbReference type="Proteomes" id="UP000593562"/>
    </source>
</evidence>